<dbReference type="Pfam" id="PF02775">
    <property type="entry name" value="TPP_enzyme_C"/>
    <property type="match status" value="1"/>
</dbReference>
<dbReference type="GO" id="GO:0016831">
    <property type="term" value="F:carboxy-lyase activity"/>
    <property type="evidence" value="ECO:0007669"/>
    <property type="project" value="UniProtKB-KW"/>
</dbReference>
<evidence type="ECO:0000313" key="5">
    <source>
        <dbReference type="Proteomes" id="UP000726105"/>
    </source>
</evidence>
<comment type="caution">
    <text evidence="4">The sequence shown here is derived from an EMBL/GenBank/DDBJ whole genome shotgun (WGS) entry which is preliminary data.</text>
</comment>
<gene>
    <name evidence="4" type="ORF">IPI13_08860</name>
</gene>
<proteinExistence type="predicted"/>
<dbReference type="GO" id="GO:0000287">
    <property type="term" value="F:magnesium ion binding"/>
    <property type="evidence" value="ECO:0007669"/>
    <property type="project" value="UniProtKB-ARBA"/>
</dbReference>
<dbReference type="InterPro" id="IPR051818">
    <property type="entry name" value="TPP_dependent_decarboxylase"/>
</dbReference>
<keyword evidence="1" id="KW-0210">Decarboxylase</keyword>
<dbReference type="InterPro" id="IPR011766">
    <property type="entry name" value="TPP_enzyme_TPP-bd"/>
</dbReference>
<dbReference type="PANTHER" id="PTHR42818">
    <property type="entry name" value="SULFOPYRUVATE DECARBOXYLASE SUBUNIT ALPHA"/>
    <property type="match status" value="1"/>
</dbReference>
<organism evidence="4 5">
    <name type="scientific">Candidatus Phosphoribacter hodrii</name>
    <dbReference type="NCBI Taxonomy" id="2953743"/>
    <lineage>
        <taxon>Bacteria</taxon>
        <taxon>Bacillati</taxon>
        <taxon>Actinomycetota</taxon>
        <taxon>Actinomycetes</taxon>
        <taxon>Micrococcales</taxon>
        <taxon>Dermatophilaceae</taxon>
        <taxon>Candidatus Phosphoribacter</taxon>
    </lineage>
</organism>
<dbReference type="InterPro" id="IPR029061">
    <property type="entry name" value="THDP-binding"/>
</dbReference>
<reference evidence="4 5" key="1">
    <citation type="submission" date="2020-10" db="EMBL/GenBank/DDBJ databases">
        <title>Connecting structure to function with the recovery of over 1000 high-quality activated sludge metagenome-assembled genomes encoding full-length rRNA genes using long-read sequencing.</title>
        <authorList>
            <person name="Singleton C.M."/>
            <person name="Petriglieri F."/>
            <person name="Kristensen J.M."/>
            <person name="Kirkegaard R.H."/>
            <person name="Michaelsen T.Y."/>
            <person name="Andersen M.H."/>
            <person name="Karst S.M."/>
            <person name="Dueholm M.S."/>
            <person name="Nielsen P.H."/>
            <person name="Albertsen M."/>
        </authorList>
    </citation>
    <scope>NUCLEOTIDE SEQUENCE [LARGE SCALE GENOMIC DNA]</scope>
    <source>
        <strain evidence="4">Ega_18-Q3-R5-49_MAXAC.001</strain>
    </source>
</reference>
<dbReference type="SUPFAM" id="SSF52518">
    <property type="entry name" value="Thiamin diphosphate-binding fold (THDP-binding)"/>
    <property type="match status" value="1"/>
</dbReference>
<feature type="domain" description="Thiamine pyrophosphate enzyme TPP-binding" evidence="3">
    <location>
        <begin position="43"/>
        <end position="142"/>
    </location>
</feature>
<dbReference type="GO" id="GO:0030976">
    <property type="term" value="F:thiamine pyrophosphate binding"/>
    <property type="evidence" value="ECO:0007669"/>
    <property type="project" value="InterPro"/>
</dbReference>
<dbReference type="EMBL" id="JADJIB010000003">
    <property type="protein sequence ID" value="MBK7273262.1"/>
    <property type="molecule type" value="Genomic_DNA"/>
</dbReference>
<evidence type="ECO:0000259" key="3">
    <source>
        <dbReference type="Pfam" id="PF02775"/>
    </source>
</evidence>
<protein>
    <recommendedName>
        <fullName evidence="3">Thiamine pyrophosphate enzyme TPP-binding domain-containing protein</fullName>
    </recommendedName>
</protein>
<dbReference type="Proteomes" id="UP000726105">
    <property type="component" value="Unassembled WGS sequence"/>
</dbReference>
<evidence type="ECO:0000256" key="1">
    <source>
        <dbReference type="ARBA" id="ARBA00022793"/>
    </source>
</evidence>
<dbReference type="PANTHER" id="PTHR42818:SF1">
    <property type="entry name" value="SULFOPYRUVATE DECARBOXYLASE"/>
    <property type="match status" value="1"/>
</dbReference>
<sequence>MNVNDVTRTIMQCRPDAILVSSLGTATSSVRLVTSDGPHFYFGAAMGSALAGALGLAEAVPDRQVVAVLGDGEFLMGASALWSVAAYRPSNLTVVVLADGAYSITGGQPIPAPLHVAAVANALAGTRGVTVSSTTELAATLRAEPTSPDAPGAPLVIEATITERTWPGPSPFIDPAATVRNLRASLAQAPAPA</sequence>
<evidence type="ECO:0000256" key="2">
    <source>
        <dbReference type="ARBA" id="ARBA00023239"/>
    </source>
</evidence>
<dbReference type="AlphaFoldDB" id="A0A935IVK8"/>
<evidence type="ECO:0000313" key="4">
    <source>
        <dbReference type="EMBL" id="MBK7273262.1"/>
    </source>
</evidence>
<accession>A0A935IVK8</accession>
<keyword evidence="2" id="KW-0456">Lyase</keyword>
<dbReference type="Gene3D" id="3.40.50.970">
    <property type="match status" value="1"/>
</dbReference>
<name>A0A935IVK8_9MICO</name>